<keyword evidence="4" id="KW-0813">Transport</keyword>
<dbReference type="InterPro" id="IPR001841">
    <property type="entry name" value="Znf_RING"/>
</dbReference>
<dbReference type="PANTHER" id="PTHR23323">
    <property type="entry name" value="VACUOLAR PROTEIN SORTING-ASSOCIATED PROTEIN"/>
    <property type="match status" value="1"/>
</dbReference>
<dbReference type="GO" id="GO:0048284">
    <property type="term" value="P:organelle fusion"/>
    <property type="evidence" value="ECO:0007669"/>
    <property type="project" value="TreeGrafter"/>
</dbReference>
<dbReference type="GO" id="GO:0031902">
    <property type="term" value="C:late endosome membrane"/>
    <property type="evidence" value="ECO:0007669"/>
    <property type="project" value="UniProtKB-SubCell"/>
</dbReference>
<feature type="region of interest" description="Disordered" evidence="15">
    <location>
        <begin position="975"/>
        <end position="1018"/>
    </location>
</feature>
<evidence type="ECO:0000313" key="19">
    <source>
        <dbReference type="Proteomes" id="UP001107558"/>
    </source>
</evidence>
<dbReference type="PANTHER" id="PTHR23323:SF24">
    <property type="entry name" value="VACUOLAR PROTEIN SORTING-ASSOCIATED PROTEIN 11 HOMOLOG"/>
    <property type="match status" value="1"/>
</dbReference>
<feature type="compositionally biased region" description="Polar residues" evidence="15">
    <location>
        <begin position="979"/>
        <end position="989"/>
    </location>
</feature>
<keyword evidence="9 11" id="KW-0472">Membrane</keyword>
<dbReference type="Pfam" id="PF23341">
    <property type="entry name" value="PEP5_VPS11_N"/>
    <property type="match status" value="1"/>
</dbReference>
<dbReference type="Gene3D" id="2.130.10.10">
    <property type="entry name" value="YVTN repeat-like/Quinoprotein amine dehydrogenase"/>
    <property type="match status" value="1"/>
</dbReference>
<feature type="domain" description="RING-type" evidence="16">
    <location>
        <begin position="812"/>
        <end position="851"/>
    </location>
</feature>
<evidence type="ECO:0000256" key="2">
    <source>
        <dbReference type="ARBA" id="ARBA00004492"/>
    </source>
</evidence>
<evidence type="ECO:0000256" key="3">
    <source>
        <dbReference type="ARBA" id="ARBA00007070"/>
    </source>
</evidence>
<dbReference type="InterPro" id="IPR000547">
    <property type="entry name" value="Clathrin_H-chain/VPS_repeat"/>
</dbReference>
<evidence type="ECO:0000256" key="13">
    <source>
        <dbReference type="PROSITE-ProRule" id="PRU01006"/>
    </source>
</evidence>
<evidence type="ECO:0000256" key="8">
    <source>
        <dbReference type="ARBA" id="ARBA00022927"/>
    </source>
</evidence>
<dbReference type="InterPro" id="IPR001875">
    <property type="entry name" value="DED_dom"/>
</dbReference>
<dbReference type="InterPro" id="IPR013083">
    <property type="entry name" value="Znf_RING/FYVE/PHD"/>
</dbReference>
<comment type="similarity">
    <text evidence="3 11">Belongs to the VPS11 family.</text>
</comment>
<dbReference type="InterPro" id="IPR016024">
    <property type="entry name" value="ARM-type_fold"/>
</dbReference>
<dbReference type="GO" id="GO:0005764">
    <property type="term" value="C:lysosome"/>
    <property type="evidence" value="ECO:0007669"/>
    <property type="project" value="UniProtKB-SubCell"/>
</dbReference>
<dbReference type="InterPro" id="IPR024763">
    <property type="entry name" value="VPS11_C"/>
</dbReference>
<dbReference type="GO" id="GO:0006886">
    <property type="term" value="P:intracellular protein transport"/>
    <property type="evidence" value="ECO:0007669"/>
    <property type="project" value="UniProtKB-UniRule"/>
</dbReference>
<evidence type="ECO:0000259" key="16">
    <source>
        <dbReference type="PROSITE" id="PS50089"/>
    </source>
</evidence>
<dbReference type="EMBL" id="JADBJN010000002">
    <property type="protein sequence ID" value="KAG5679401.1"/>
    <property type="molecule type" value="Genomic_DNA"/>
</dbReference>
<feature type="repeat" description="CHCR" evidence="13">
    <location>
        <begin position="570"/>
        <end position="725"/>
    </location>
</feature>
<organism evidence="18 19">
    <name type="scientific">Polypedilum vanderplanki</name>
    <name type="common">Sleeping chironomid midge</name>
    <dbReference type="NCBI Taxonomy" id="319348"/>
    <lineage>
        <taxon>Eukaryota</taxon>
        <taxon>Metazoa</taxon>
        <taxon>Ecdysozoa</taxon>
        <taxon>Arthropoda</taxon>
        <taxon>Hexapoda</taxon>
        <taxon>Insecta</taxon>
        <taxon>Pterygota</taxon>
        <taxon>Neoptera</taxon>
        <taxon>Endopterygota</taxon>
        <taxon>Diptera</taxon>
        <taxon>Nematocera</taxon>
        <taxon>Chironomoidea</taxon>
        <taxon>Chironomidae</taxon>
        <taxon>Chironominae</taxon>
        <taxon>Polypedilum</taxon>
        <taxon>Polypedilum</taxon>
    </lineage>
</organism>
<dbReference type="OrthoDB" id="26184at2759"/>
<dbReference type="GO" id="GO:0006904">
    <property type="term" value="P:vesicle docking involved in exocytosis"/>
    <property type="evidence" value="ECO:0007669"/>
    <property type="project" value="TreeGrafter"/>
</dbReference>
<dbReference type="PIRSF" id="PIRSF007860">
    <property type="entry name" value="VPS11"/>
    <property type="match status" value="1"/>
</dbReference>
<protein>
    <recommendedName>
        <fullName evidence="11">Vacuolar protein sorting-associated protein 11 homolog</fullName>
    </recommendedName>
</protein>
<accession>A0A9J6CB84</accession>
<keyword evidence="8" id="KW-0653">Protein transport</keyword>
<dbReference type="CDD" id="cd16688">
    <property type="entry name" value="RING-H2_Vps11"/>
    <property type="match status" value="1"/>
</dbReference>
<evidence type="ECO:0000313" key="18">
    <source>
        <dbReference type="EMBL" id="KAG5679401.1"/>
    </source>
</evidence>
<dbReference type="GO" id="GO:0042981">
    <property type="term" value="P:regulation of apoptotic process"/>
    <property type="evidence" value="ECO:0007669"/>
    <property type="project" value="InterPro"/>
</dbReference>
<keyword evidence="19" id="KW-1185">Reference proteome</keyword>
<evidence type="ECO:0000256" key="4">
    <source>
        <dbReference type="ARBA" id="ARBA00022448"/>
    </source>
</evidence>
<dbReference type="Proteomes" id="UP001107558">
    <property type="component" value="Chromosome 2"/>
</dbReference>
<evidence type="ECO:0000256" key="9">
    <source>
        <dbReference type="ARBA" id="ARBA00023136"/>
    </source>
</evidence>
<keyword evidence="5" id="KW-0479">Metal-binding</keyword>
<dbReference type="InterPro" id="IPR015943">
    <property type="entry name" value="WD40/YVTN_repeat-like_dom_sf"/>
</dbReference>
<feature type="coiled-coil region" evidence="14">
    <location>
        <begin position="776"/>
        <end position="803"/>
    </location>
</feature>
<dbReference type="PROSITE" id="PS50168">
    <property type="entry name" value="DED"/>
    <property type="match status" value="1"/>
</dbReference>
<evidence type="ECO:0000256" key="1">
    <source>
        <dbReference type="ARBA" id="ARBA00004371"/>
    </source>
</evidence>
<evidence type="ECO:0000256" key="5">
    <source>
        <dbReference type="ARBA" id="ARBA00022723"/>
    </source>
</evidence>
<evidence type="ECO:0000256" key="11">
    <source>
        <dbReference type="PIRNR" id="PIRNR007860"/>
    </source>
</evidence>
<dbReference type="SUPFAM" id="SSF48371">
    <property type="entry name" value="ARM repeat"/>
    <property type="match status" value="2"/>
</dbReference>
<dbReference type="Gene3D" id="3.30.40.10">
    <property type="entry name" value="Zinc/RING finger domain, C3HC4 (zinc finger)"/>
    <property type="match status" value="1"/>
</dbReference>
<dbReference type="PROSITE" id="PS50236">
    <property type="entry name" value="CHCR"/>
    <property type="match status" value="2"/>
</dbReference>
<dbReference type="GO" id="GO:0007032">
    <property type="term" value="P:endosome organization"/>
    <property type="evidence" value="ECO:0007669"/>
    <property type="project" value="TreeGrafter"/>
</dbReference>
<evidence type="ECO:0000256" key="7">
    <source>
        <dbReference type="ARBA" id="ARBA00022833"/>
    </source>
</evidence>
<feature type="domain" description="DED" evidence="17">
    <location>
        <begin position="366"/>
        <end position="448"/>
    </location>
</feature>
<reference evidence="18" key="1">
    <citation type="submission" date="2021-03" db="EMBL/GenBank/DDBJ databases">
        <title>Chromosome level genome of the anhydrobiotic midge Polypedilum vanderplanki.</title>
        <authorList>
            <person name="Yoshida Y."/>
            <person name="Kikawada T."/>
            <person name="Gusev O."/>
        </authorList>
    </citation>
    <scope>NUCLEOTIDE SEQUENCE</scope>
    <source>
        <strain evidence="18">NIAS01</strain>
        <tissue evidence="18">Whole body or cell culture</tissue>
    </source>
</reference>
<comment type="caution">
    <text evidence="18">The sequence shown here is derived from an EMBL/GenBank/DDBJ whole genome shotgun (WGS) entry which is preliminary data.</text>
</comment>
<proteinExistence type="inferred from homology"/>
<dbReference type="InterPro" id="IPR057308">
    <property type="entry name" value="CHCR_PEP5_VPS11"/>
</dbReference>
<dbReference type="SUPFAM" id="SSF57850">
    <property type="entry name" value="RING/U-box"/>
    <property type="match status" value="1"/>
</dbReference>
<keyword evidence="14" id="KW-0175">Coiled coil</keyword>
<dbReference type="GO" id="GO:0007033">
    <property type="term" value="P:vacuole organization"/>
    <property type="evidence" value="ECO:0007669"/>
    <property type="project" value="TreeGrafter"/>
</dbReference>
<evidence type="ECO:0000256" key="14">
    <source>
        <dbReference type="SAM" id="Coils"/>
    </source>
</evidence>
<dbReference type="Pfam" id="PF23356">
    <property type="entry name" value="TPR_PEP5_VPS11"/>
    <property type="match status" value="1"/>
</dbReference>
<comment type="subcellular location">
    <subcellularLocation>
        <location evidence="2">Late endosome membrane</location>
        <topology evidence="2">Peripheral membrane protein</topology>
        <orientation evidence="2">Cytoplasmic side</orientation>
    </subcellularLocation>
    <subcellularLocation>
        <location evidence="1">Lysosome</location>
    </subcellularLocation>
</comment>
<evidence type="ECO:0000256" key="12">
    <source>
        <dbReference type="PROSITE-ProRule" id="PRU00175"/>
    </source>
</evidence>
<feature type="repeat" description="CHCR" evidence="13">
    <location>
        <begin position="384"/>
        <end position="531"/>
    </location>
</feature>
<dbReference type="InterPro" id="IPR016528">
    <property type="entry name" value="VPS11"/>
</dbReference>
<evidence type="ECO:0000256" key="6">
    <source>
        <dbReference type="ARBA" id="ARBA00022771"/>
    </source>
</evidence>
<evidence type="ECO:0000256" key="15">
    <source>
        <dbReference type="SAM" id="MobiDB-lite"/>
    </source>
</evidence>
<name>A0A9J6CB84_POLVA</name>
<keyword evidence="6 12" id="KW-0863">Zinc-finger</keyword>
<sequence length="1054" mass="122248">MLEWRKFDFFDLKPIVDEDAFSSVLSESDFVTSTSGNNQIIIGDSKGFVHVFPKNFRDSYTFKAHNCITHCELSFQNNLLVTLGNDEFTDSLPEFKVWNLNKLIKSIPACVRTVKTNLQRATALGVSENGQHMAIGFERGNITVYKGDIARDKTKSVKNITFGTASIKGIEFKQVGKITHMFVCSDSGVYLYTMHSRDKELKNVLDTSSANMVMTCKWLQTAANSEGYFMVGRDDAIYCYTTEGRAPCYAFDGRKVLIRWFRNHLLMVTCPIMENPLQTKPHTLTVIDVINRFIVFTTQVETVSSVFVEYGTCYVLTKNKLMYHLDEKDLQSKLNSLYKKNMYDTAVKIAKNNQYDAEGLSNIFKQYGDHLYNKGNFASAVEQYIKTIGYLEPSYVIRRFLDSRHTQFLTDYLQHIHKEGKASTDHTTLLLNCFTRLDRIDELKTFLENYKQNHFDIDVAINVCRKSCIEQALDLAKFNNKYDHAISIMIEDLKHYDNAVEYLSKLSYDDAERNIMKYGNLLMDYVPHKLITLLKKLCTDYIAKKCDESSRKDHSEDNDIFTLGYRNGGFLDEREQATPEDFIHLFNDSKQMIDYIEYLIRNLPTCSNFLYNSLIEHYLTLWKMSDNPSSERTGLEQRLVELIKNFNQFYDDNHVLVLCKTYEFWLGAMLIYEEKKLYNLIVRHYLNTKDFGSLYGLCKRLGPTDSSIWLATLNGLKSSNQVPSSFLQEILQVIATEKLQSPLQVLNILTSIDNGPNLSTVRSYFMSSFQKEDEIIKKDREAAEKYHNETEELKNNIETMNRKPIEFRGSLCDACHQPLNFPSLFFLCKHSFHQDCIRSFSETEKDCMVCRKKNTQLLDTMHIQNESRNKNHIFQEEIEKSHEPFGVVAEYFSRSLFNKIVLLSDDDDENREKFDDIKLSRKPQQKQYETKPLPNTSEGKIRLEETLGTNVQHKPQLSEGRLRLQEQSYNKSKPIERFATQSKPQQQQSIRKKQEVKVNYPISSNPFDDDDDDIKNENYNEALNPFADEDEVIDAVESVKTPISTNPFGDEDDE</sequence>
<dbReference type="AlphaFoldDB" id="A0A9J6CB84"/>
<dbReference type="GO" id="GO:0030897">
    <property type="term" value="C:HOPS complex"/>
    <property type="evidence" value="ECO:0007669"/>
    <property type="project" value="TreeGrafter"/>
</dbReference>
<evidence type="ECO:0000256" key="10">
    <source>
        <dbReference type="ARBA" id="ARBA00023228"/>
    </source>
</evidence>
<dbReference type="SUPFAM" id="SSF50978">
    <property type="entry name" value="WD40 repeat-like"/>
    <property type="match status" value="1"/>
</dbReference>
<dbReference type="InterPro" id="IPR057307">
    <property type="entry name" value="PEP5_VPS11_N"/>
</dbReference>
<keyword evidence="10" id="KW-0458">Lysosome</keyword>
<dbReference type="Pfam" id="PF12451">
    <property type="entry name" value="VPS11_C"/>
    <property type="match status" value="1"/>
</dbReference>
<dbReference type="GO" id="GO:0030674">
    <property type="term" value="F:protein-macromolecule adaptor activity"/>
    <property type="evidence" value="ECO:0007669"/>
    <property type="project" value="TreeGrafter"/>
</dbReference>
<feature type="region of interest" description="Disordered" evidence="15">
    <location>
        <begin position="914"/>
        <end position="960"/>
    </location>
</feature>
<dbReference type="GO" id="GO:0008270">
    <property type="term" value="F:zinc ion binding"/>
    <property type="evidence" value="ECO:0007669"/>
    <property type="project" value="UniProtKB-KW"/>
</dbReference>
<gene>
    <name evidence="18" type="ORF">PVAND_008969</name>
</gene>
<keyword evidence="7" id="KW-0862">Zinc</keyword>
<dbReference type="InterPro" id="IPR036322">
    <property type="entry name" value="WD40_repeat_dom_sf"/>
</dbReference>
<dbReference type="PROSITE" id="PS50089">
    <property type="entry name" value="ZF_RING_2"/>
    <property type="match status" value="1"/>
</dbReference>
<evidence type="ECO:0000259" key="17">
    <source>
        <dbReference type="PROSITE" id="PS50168"/>
    </source>
</evidence>